<keyword evidence="2" id="KW-1185">Reference proteome</keyword>
<dbReference type="Proteomes" id="UP000316626">
    <property type="component" value="Unassembled WGS sequence"/>
</dbReference>
<name>A0A544TJB0_9BACI</name>
<sequence length="179" mass="20787">MIQTIKYLKLGNLKQSRAFSVISDLGIMDDLSEYHPTLCGTLPLGIDIEGSDLDIIMEVANFNQFEKKVKTLYGDQENFILKKLIIRDFPVIKANFIYKEFEFELFGQQQPVNRQYAYLHMIIENVILEQLPLIKEEVIRLKEQGYKTEPAFCKVLGLEGDPYERLVEFGKEKGFIEIV</sequence>
<dbReference type="RefSeq" id="WP_142644027.1">
    <property type="nucleotide sequence ID" value="NZ_VDGI01000026.1"/>
</dbReference>
<evidence type="ECO:0000313" key="1">
    <source>
        <dbReference type="EMBL" id="TQR17544.1"/>
    </source>
</evidence>
<dbReference type="AlphaFoldDB" id="A0A544TJB0"/>
<dbReference type="InterPro" id="IPR025365">
    <property type="entry name" value="DUF4269"/>
</dbReference>
<reference evidence="1 2" key="1">
    <citation type="submission" date="2019-06" db="EMBL/GenBank/DDBJ databases">
        <title>Psychrobacillus vulpis sp. nov., a new species isolated from feces of a red fox that inhabits in The Tablas de Daimiel Natural Park, Albacete, Spain.</title>
        <authorList>
            <person name="Rodriguez M."/>
            <person name="Reina J.C."/>
            <person name="Bejar V."/>
            <person name="Llamas I."/>
        </authorList>
    </citation>
    <scope>NUCLEOTIDE SEQUENCE [LARGE SCALE GENOMIC DNA]</scope>
    <source>
        <strain evidence="1 2">Z8</strain>
    </source>
</reference>
<protein>
    <submittedName>
        <fullName evidence="1">DUF4269 domain-containing protein</fullName>
    </submittedName>
</protein>
<comment type="caution">
    <text evidence="1">The sequence shown here is derived from an EMBL/GenBank/DDBJ whole genome shotgun (WGS) entry which is preliminary data.</text>
</comment>
<organism evidence="1 2">
    <name type="scientific">Psychrobacillus vulpis</name>
    <dbReference type="NCBI Taxonomy" id="2325572"/>
    <lineage>
        <taxon>Bacteria</taxon>
        <taxon>Bacillati</taxon>
        <taxon>Bacillota</taxon>
        <taxon>Bacilli</taxon>
        <taxon>Bacillales</taxon>
        <taxon>Bacillaceae</taxon>
        <taxon>Psychrobacillus</taxon>
    </lineage>
</organism>
<dbReference type="OrthoDB" id="6402248at2"/>
<dbReference type="Pfam" id="PF14091">
    <property type="entry name" value="DUF4269"/>
    <property type="match status" value="1"/>
</dbReference>
<dbReference type="EMBL" id="VDGI01000026">
    <property type="protein sequence ID" value="TQR17544.1"/>
    <property type="molecule type" value="Genomic_DNA"/>
</dbReference>
<gene>
    <name evidence="1" type="ORF">FG384_17760</name>
</gene>
<accession>A0A544TJB0</accession>
<proteinExistence type="predicted"/>
<evidence type="ECO:0000313" key="2">
    <source>
        <dbReference type="Proteomes" id="UP000316626"/>
    </source>
</evidence>